<reference evidence="2" key="2">
    <citation type="submission" date="2023-01" db="EMBL/GenBank/DDBJ databases">
        <authorList>
            <person name="Petersen C."/>
        </authorList>
    </citation>
    <scope>NUCLEOTIDE SEQUENCE</scope>
    <source>
        <strain evidence="2">IBT 17514</strain>
    </source>
</reference>
<dbReference type="PANTHER" id="PTHR33604:SF3">
    <property type="entry name" value="OSJNBA0004B13.7 PROTEIN"/>
    <property type="match status" value="1"/>
</dbReference>
<dbReference type="EMBL" id="JAQJAN010000011">
    <property type="protein sequence ID" value="KAJ5719480.1"/>
    <property type="molecule type" value="Genomic_DNA"/>
</dbReference>
<name>A0AAD6HIQ6_9EURO</name>
<feature type="region of interest" description="Disordered" evidence="1">
    <location>
        <begin position="1"/>
        <end position="26"/>
    </location>
</feature>
<evidence type="ECO:0000313" key="2">
    <source>
        <dbReference type="EMBL" id="KAJ5719480.1"/>
    </source>
</evidence>
<evidence type="ECO:0000313" key="3">
    <source>
        <dbReference type="Proteomes" id="UP001215712"/>
    </source>
</evidence>
<gene>
    <name evidence="2" type="ORF">N7493_007935</name>
</gene>
<evidence type="ECO:0000256" key="1">
    <source>
        <dbReference type="SAM" id="MobiDB-lite"/>
    </source>
</evidence>
<organism evidence="2 3">
    <name type="scientific">Penicillium malachiteum</name>
    <dbReference type="NCBI Taxonomy" id="1324776"/>
    <lineage>
        <taxon>Eukaryota</taxon>
        <taxon>Fungi</taxon>
        <taxon>Dikarya</taxon>
        <taxon>Ascomycota</taxon>
        <taxon>Pezizomycotina</taxon>
        <taxon>Eurotiomycetes</taxon>
        <taxon>Eurotiomycetidae</taxon>
        <taxon>Eurotiales</taxon>
        <taxon>Aspergillaceae</taxon>
        <taxon>Penicillium</taxon>
    </lineage>
</organism>
<feature type="region of interest" description="Disordered" evidence="1">
    <location>
        <begin position="72"/>
        <end position="92"/>
    </location>
</feature>
<comment type="caution">
    <text evidence="2">The sequence shown here is derived from an EMBL/GenBank/DDBJ whole genome shotgun (WGS) entry which is preliminary data.</text>
</comment>
<sequence length="647" mass="72585">MSPLRDEELGKKSDDHHSTVGSQHPRSVRSYYRMLRPRRFLLALVALVAIFEFFKHMPTDLKPARERYYPTTTRIQQSSPPPPPSSGQPPVAPQVEVLLQPEAQSSESQDGSAYDGKIKLYELANSLPSTKHPENEVSRAVLFAGSNLQGIADMLPLACLMAREKLNAVHFAILGKEEVSVEGIKQVNGIMDSECPMVWHDSRPNYAAQSADSRMEKSVSGGLRFIRTYIAPEVIITKGKDLENSFFWNGLERHIMEAHSSHISLPSTSRDIMWLASIDSSALKGWNNINVDMVVHASHSSGSIARLIRSLDAADYLGSTPKLTIELPPEVDPQTLEYLKRLDGISQLRDKITLRRRVQPGFMDSVESSLQTVESFYPLDPKTSHLLMLSPHTELAPAFYHYLKYAILTYKNSARNPEMTSKLFGISLELPSLKPGIKDETFFPPTMDTEKSASHPGFIPTFLWQAPASDAVLYFGEKWVEFHEFLSNRLETSKTNGNIRSQDKLVSQRYPAFMEYMLELMRANGYYMAYPSFPGIKASSLVTVHNDLYESPDEFSSDGNDEVEIEMVAPEKSFSSASTISTLFNSFEGGLPNIETLPLLSFDGKEMTKDSLVEQTKVFLQKFRTQHGGCPNDQEEMESPSDALFCI</sequence>
<dbReference type="Proteomes" id="UP001215712">
    <property type="component" value="Unassembled WGS sequence"/>
</dbReference>
<dbReference type="PANTHER" id="PTHR33604">
    <property type="entry name" value="OSJNBA0004B13.7 PROTEIN"/>
    <property type="match status" value="1"/>
</dbReference>
<reference evidence="2" key="1">
    <citation type="journal article" date="2023" name="IMA Fungus">
        <title>Comparative genomic study of the Penicillium genus elucidates a diverse pangenome and 15 lateral gene transfer events.</title>
        <authorList>
            <person name="Petersen C."/>
            <person name="Sorensen T."/>
            <person name="Nielsen M.R."/>
            <person name="Sondergaard T.E."/>
            <person name="Sorensen J.L."/>
            <person name="Fitzpatrick D.A."/>
            <person name="Frisvad J.C."/>
            <person name="Nielsen K.L."/>
        </authorList>
    </citation>
    <scope>NUCLEOTIDE SEQUENCE</scope>
    <source>
        <strain evidence="2">IBT 17514</strain>
    </source>
</reference>
<keyword evidence="3" id="KW-1185">Reference proteome</keyword>
<feature type="compositionally biased region" description="Pro residues" evidence="1">
    <location>
        <begin position="79"/>
        <end position="92"/>
    </location>
</feature>
<proteinExistence type="predicted"/>
<protein>
    <submittedName>
        <fullName evidence="2">Uncharacterized protein</fullName>
    </submittedName>
</protein>
<feature type="compositionally biased region" description="Basic and acidic residues" evidence="1">
    <location>
        <begin position="1"/>
        <end position="18"/>
    </location>
</feature>
<accession>A0AAD6HIQ6</accession>
<dbReference type="AlphaFoldDB" id="A0AAD6HIQ6"/>